<accession>A0A0B0NNG8</accession>
<reference evidence="2" key="1">
    <citation type="submission" date="2014-09" db="EMBL/GenBank/DDBJ databases">
        <authorList>
            <person name="Mudge J."/>
            <person name="Ramaraj T."/>
            <person name="Lindquist I.E."/>
            <person name="Bharti A.K."/>
            <person name="Sundararajan A."/>
            <person name="Cameron C.T."/>
            <person name="Woodward J.E."/>
            <person name="May G.D."/>
            <person name="Brubaker C."/>
            <person name="Broadhvest J."/>
            <person name="Wilkins T.A."/>
        </authorList>
    </citation>
    <scope>NUCLEOTIDE SEQUENCE</scope>
    <source>
        <strain evidence="2">cv. AKA8401</strain>
    </source>
</reference>
<dbReference type="Proteomes" id="UP000032142">
    <property type="component" value="Unassembled WGS sequence"/>
</dbReference>
<gene>
    <name evidence="1" type="ORF">F383_22149</name>
</gene>
<dbReference type="EMBL" id="KN405418">
    <property type="protein sequence ID" value="KHG16113.1"/>
    <property type="molecule type" value="Genomic_DNA"/>
</dbReference>
<sequence>MLLALGWRSSEAASHIKLSLWSIDSYVSIYKLRDDRVSQPCGEHGLSTQDMDKGVTFSGIRAMV</sequence>
<evidence type="ECO:0000313" key="2">
    <source>
        <dbReference type="Proteomes" id="UP000032142"/>
    </source>
</evidence>
<organism evidence="1 2">
    <name type="scientific">Gossypium arboreum</name>
    <name type="common">Tree cotton</name>
    <name type="synonym">Gossypium nanking</name>
    <dbReference type="NCBI Taxonomy" id="29729"/>
    <lineage>
        <taxon>Eukaryota</taxon>
        <taxon>Viridiplantae</taxon>
        <taxon>Streptophyta</taxon>
        <taxon>Embryophyta</taxon>
        <taxon>Tracheophyta</taxon>
        <taxon>Spermatophyta</taxon>
        <taxon>Magnoliopsida</taxon>
        <taxon>eudicotyledons</taxon>
        <taxon>Gunneridae</taxon>
        <taxon>Pentapetalae</taxon>
        <taxon>rosids</taxon>
        <taxon>malvids</taxon>
        <taxon>Malvales</taxon>
        <taxon>Malvaceae</taxon>
        <taxon>Malvoideae</taxon>
        <taxon>Gossypium</taxon>
    </lineage>
</organism>
<proteinExistence type="predicted"/>
<keyword evidence="2" id="KW-1185">Reference proteome</keyword>
<name>A0A0B0NNG8_GOSAR</name>
<protein>
    <submittedName>
        <fullName evidence="1">Influenza virus NS1A-binding</fullName>
    </submittedName>
</protein>
<evidence type="ECO:0000313" key="1">
    <source>
        <dbReference type="EMBL" id="KHG16113.1"/>
    </source>
</evidence>
<dbReference type="AlphaFoldDB" id="A0A0B0NNG8"/>